<dbReference type="PROSITE" id="PS50045">
    <property type="entry name" value="SIGMA54_INTERACT_4"/>
    <property type="match status" value="1"/>
</dbReference>
<evidence type="ECO:0000259" key="6">
    <source>
        <dbReference type="PROSITE" id="PS50045"/>
    </source>
</evidence>
<dbReference type="PANTHER" id="PTHR32071">
    <property type="entry name" value="TRANSCRIPTIONAL REGULATORY PROTEIN"/>
    <property type="match status" value="1"/>
</dbReference>
<dbReference type="AlphaFoldDB" id="A0A2C6DGV5"/>
<evidence type="ECO:0000256" key="1">
    <source>
        <dbReference type="ARBA" id="ARBA00022741"/>
    </source>
</evidence>
<dbReference type="InterPro" id="IPR027417">
    <property type="entry name" value="P-loop_NTPase"/>
</dbReference>
<dbReference type="CDD" id="cd00009">
    <property type="entry name" value="AAA"/>
    <property type="match status" value="1"/>
</dbReference>
<dbReference type="Proteomes" id="UP000224974">
    <property type="component" value="Unassembled WGS sequence"/>
</dbReference>
<dbReference type="SMART" id="SM00382">
    <property type="entry name" value="AAA"/>
    <property type="match status" value="1"/>
</dbReference>
<dbReference type="Gene3D" id="3.40.50.2300">
    <property type="match status" value="1"/>
</dbReference>
<dbReference type="GO" id="GO:0000156">
    <property type="term" value="F:phosphorelay response regulator activity"/>
    <property type="evidence" value="ECO:0007669"/>
    <property type="project" value="InterPro"/>
</dbReference>
<dbReference type="InterPro" id="IPR025944">
    <property type="entry name" value="Sigma_54_int_dom_CS"/>
</dbReference>
<dbReference type="Gene3D" id="3.40.50.300">
    <property type="entry name" value="P-loop containing nucleotide triphosphate hydrolases"/>
    <property type="match status" value="1"/>
</dbReference>
<dbReference type="STRING" id="1111728.GCA_000427805_04722"/>
<evidence type="ECO:0000256" key="2">
    <source>
        <dbReference type="ARBA" id="ARBA00022840"/>
    </source>
</evidence>
<keyword evidence="2" id="KW-0067">ATP-binding</keyword>
<dbReference type="SUPFAM" id="SSF52540">
    <property type="entry name" value="P-loop containing nucleoside triphosphate hydrolases"/>
    <property type="match status" value="1"/>
</dbReference>
<evidence type="ECO:0000256" key="5">
    <source>
        <dbReference type="ARBA" id="ARBA00023163"/>
    </source>
</evidence>
<dbReference type="SUPFAM" id="SSF159800">
    <property type="entry name" value="PrpR receptor domain-like"/>
    <property type="match status" value="1"/>
</dbReference>
<dbReference type="GO" id="GO:0003677">
    <property type="term" value="F:DNA binding"/>
    <property type="evidence" value="ECO:0007669"/>
    <property type="project" value="UniProtKB-KW"/>
</dbReference>
<comment type="caution">
    <text evidence="7">The sequence shown here is derived from an EMBL/GenBank/DDBJ whole genome shotgun (WGS) entry which is preliminary data.</text>
</comment>
<dbReference type="GO" id="GO:0005524">
    <property type="term" value="F:ATP binding"/>
    <property type="evidence" value="ECO:0007669"/>
    <property type="project" value="UniProtKB-KW"/>
</dbReference>
<proteinExistence type="predicted"/>
<evidence type="ECO:0000313" key="8">
    <source>
        <dbReference type="Proteomes" id="UP000224974"/>
    </source>
</evidence>
<dbReference type="Pfam" id="PF06506">
    <property type="entry name" value="PrpR_N"/>
    <property type="match status" value="1"/>
</dbReference>
<dbReference type="PROSITE" id="PS00675">
    <property type="entry name" value="SIGMA54_INTERACT_1"/>
    <property type="match status" value="1"/>
</dbReference>
<evidence type="ECO:0000256" key="4">
    <source>
        <dbReference type="ARBA" id="ARBA00023125"/>
    </source>
</evidence>
<dbReference type="OrthoDB" id="9804019at2"/>
<keyword evidence="8" id="KW-1185">Reference proteome</keyword>
<dbReference type="Pfam" id="PF00158">
    <property type="entry name" value="Sigma54_activat"/>
    <property type="match status" value="1"/>
</dbReference>
<protein>
    <submittedName>
        <fullName evidence="7">Propionate catabolism operon regulatory protein PrpR</fullName>
    </submittedName>
</protein>
<dbReference type="InterPro" id="IPR025662">
    <property type="entry name" value="Sigma_54_int_dom_ATP-bd_1"/>
</dbReference>
<dbReference type="InterPro" id="IPR010524">
    <property type="entry name" value="Sig_transdc_resp-reg_PrpR_N"/>
</dbReference>
<keyword evidence="5" id="KW-0804">Transcription</keyword>
<feature type="domain" description="Sigma-54 factor interaction" evidence="6">
    <location>
        <begin position="339"/>
        <end position="569"/>
    </location>
</feature>
<dbReference type="Gene3D" id="3.40.50.10660">
    <property type="entry name" value="PrpR receptor domain-like"/>
    <property type="match status" value="1"/>
</dbReference>
<keyword evidence="3" id="KW-0805">Transcription regulation</keyword>
<dbReference type="EMBL" id="PDDX01000001">
    <property type="protein sequence ID" value="PHI27984.1"/>
    <property type="molecule type" value="Genomic_DNA"/>
</dbReference>
<dbReference type="InterPro" id="IPR058031">
    <property type="entry name" value="AAA_lid_NorR"/>
</dbReference>
<organism evidence="7 8">
    <name type="scientific">Budvicia aquatica</name>
    <dbReference type="NCBI Taxonomy" id="82979"/>
    <lineage>
        <taxon>Bacteria</taxon>
        <taxon>Pseudomonadati</taxon>
        <taxon>Pseudomonadota</taxon>
        <taxon>Gammaproteobacteria</taxon>
        <taxon>Enterobacterales</taxon>
        <taxon>Budviciaceae</taxon>
        <taxon>Budvicia</taxon>
    </lineage>
</organism>
<dbReference type="RefSeq" id="WP_029093911.1">
    <property type="nucleotide sequence ID" value="NZ_PDDX01000001.1"/>
</dbReference>
<dbReference type="Pfam" id="PF25601">
    <property type="entry name" value="AAA_lid_14"/>
    <property type="match status" value="1"/>
</dbReference>
<accession>A0A2C6DGV5</accession>
<name>A0A2C6DGV5_9GAMM</name>
<dbReference type="PROSITE" id="PS00688">
    <property type="entry name" value="SIGMA54_INTERACT_3"/>
    <property type="match status" value="1"/>
</dbReference>
<dbReference type="InterPro" id="IPR003593">
    <property type="entry name" value="AAA+_ATPase"/>
</dbReference>
<gene>
    <name evidence="7" type="ORF">CRN84_00820</name>
</gene>
<dbReference type="Gene3D" id="1.10.8.60">
    <property type="match status" value="1"/>
</dbReference>
<sequence length="659" mass="74099">MNTITPETTLTPLCLVAPYPALIEETKSLLHQFTTPLTLHLTDLNRVIEELPTLETRGYRVLISRGGCADLLRQHSSLPVVEIKTSGYDVLNALAPFIGQSVHIGIVGFRSVVDGCCRAAKQLGIEHQSFLLTSNDAKEIATMQQKLAAQKLDWIIGDTVFQDYFAPLATQFRLLNSGIDSVRQALEEAQTLYQALSRQALERDHLQLILDKFDKGVISVDERGKVLHVNHCAHTLFSLKTAEEGDIRSFTPLMLSQLSPDIQPDWDTLRQGKSVLAQIIDSAQGVLVLNQYPVIADGRLIRAVLTVQTVSSLRDTEYQVRRQELAQRGLNARYCFNDIITENAEMKRRLDIMRTYALTDATILIGGESGTGKELLAQSLHNASRRANGPFVAINCGAVAPQILESELFGYVAGAFTGASPKGKSGLFELAHQGTLFLDEIGELDKPLQSRLLRVLQERQIMRLGSDRVIPIDIRIIAATNKKLPQLIEQGTFREDLYYRLNVLKATTLPLRERPEDVRVIGTYLLNEYCQRYQLPEMTLTPELWKRLQNYSWPGNVRQLSNIIERLVLSIHSRPATLAEAQLLMDDLEPTATSISSSSCSRCRMLKGDFKTIRLRMLHQLLLTERNNKSQLAKRLNVDRTSLNRWLKEDVSEDSSTYE</sequence>
<keyword evidence="4" id="KW-0238">DNA-binding</keyword>
<keyword evidence="1" id="KW-0547">Nucleotide-binding</keyword>
<reference evidence="8" key="1">
    <citation type="submission" date="2017-09" db="EMBL/GenBank/DDBJ databases">
        <title>FDA dAtabase for Regulatory Grade micrObial Sequences (FDA-ARGOS): Supporting development and validation of Infectious Disease Dx tests.</title>
        <authorList>
            <person name="Minogue T."/>
            <person name="Wolcott M."/>
            <person name="Wasieloski L."/>
            <person name="Aguilar W."/>
            <person name="Moore D."/>
            <person name="Tallon L."/>
            <person name="Sadzewicz L."/>
            <person name="Ott S."/>
            <person name="Zhao X."/>
            <person name="Nagaraj S."/>
            <person name="Vavikolanu K."/>
            <person name="Aluvathingal J."/>
            <person name="Nadendla S."/>
            <person name="Sichtig H."/>
        </authorList>
    </citation>
    <scope>NUCLEOTIDE SEQUENCE [LARGE SCALE GENOMIC DNA]</scope>
    <source>
        <strain evidence="8">FDAARGOS_387</strain>
    </source>
</reference>
<dbReference type="PANTHER" id="PTHR32071:SF81">
    <property type="entry name" value="PROPIONATE CATABOLISM OPERON REGULATORY PROTEIN"/>
    <property type="match status" value="1"/>
</dbReference>
<dbReference type="Gene3D" id="3.30.450.20">
    <property type="entry name" value="PAS domain"/>
    <property type="match status" value="1"/>
</dbReference>
<dbReference type="FunFam" id="3.40.50.300:FF:000006">
    <property type="entry name" value="DNA-binding transcriptional regulator NtrC"/>
    <property type="match status" value="1"/>
</dbReference>
<dbReference type="GO" id="GO:0006355">
    <property type="term" value="P:regulation of DNA-templated transcription"/>
    <property type="evidence" value="ECO:0007669"/>
    <property type="project" value="InterPro"/>
</dbReference>
<evidence type="ECO:0000256" key="3">
    <source>
        <dbReference type="ARBA" id="ARBA00023015"/>
    </source>
</evidence>
<dbReference type="InterPro" id="IPR002078">
    <property type="entry name" value="Sigma_54_int"/>
</dbReference>
<evidence type="ECO:0000313" key="7">
    <source>
        <dbReference type="EMBL" id="PHI27984.1"/>
    </source>
</evidence>